<proteinExistence type="predicted"/>
<name>A0A126FCB0_9ABAC</name>
<organism evidence="1 2">
    <name type="scientific">Lonomia obliqua multiple nucleopolyhedrovirus</name>
    <dbReference type="NCBI Taxonomy" id="134394"/>
    <lineage>
        <taxon>Viruses</taxon>
        <taxon>Viruses incertae sedis</taxon>
        <taxon>Naldaviricetes</taxon>
        <taxon>Lefavirales</taxon>
        <taxon>Baculoviridae</taxon>
        <taxon>Alphabaculovirus</taxon>
        <taxon>Alphabaculovirus lonobliquae</taxon>
        <taxon>Lonomia obliqua nucleopolyhedrovirus</taxon>
    </lineage>
</organism>
<dbReference type="RefSeq" id="YP_009666400.1">
    <property type="nucleotide sequence ID" value="NC_043520.1"/>
</dbReference>
<dbReference type="Proteomes" id="UP000297030">
    <property type="component" value="Segment"/>
</dbReference>
<sequence length="117" mass="13555">MGDVIFLDNLHYPTDLVIVKPFVIYNLERAQHAMISQVRLSIWTGLDLFAQTSDDSSNGWMSSFRTCITRPIWLRKARSFIYNLERAINLIDDGIYKHASNYVKPSITFPDKRSSIK</sequence>
<evidence type="ECO:0000313" key="2">
    <source>
        <dbReference type="Proteomes" id="UP000297030"/>
    </source>
</evidence>
<dbReference type="KEGG" id="vg:40526670"/>
<protein>
    <submittedName>
        <fullName evidence="1">Uncharacterized protein</fullName>
    </submittedName>
</protein>
<dbReference type="GeneID" id="40526670"/>
<dbReference type="EMBL" id="KP763670">
    <property type="protein sequence ID" value="AKN81036.1"/>
    <property type="molecule type" value="Genomic_DNA"/>
</dbReference>
<reference evidence="1 2" key="1">
    <citation type="submission" date="2015-02" db="EMBL/GenBank/DDBJ databases">
        <title>Complete genome of a baculovirus isolated from a medical interest larvae: lLonomia obliqua (Lepidoptera: Saturniidae).</title>
        <authorList>
            <person name="Clara A.-S.W."/>
            <person name="Daniel A.-A.M.P."/>
            <person name="Miguel A.S."/>
            <person name="Jhon F.E.A."/>
            <person name="Fabricio M.S."/>
            <person name="Jose W.L.C."/>
            <person name="Bergmann R.M."/>
            <person name="Fernando M.L."/>
        </authorList>
    </citation>
    <scope>NUCLEOTIDE SEQUENCE [LARGE SCALE GENOMIC DNA]</scope>
    <source>
        <strain evidence="1">SP/2000</strain>
    </source>
</reference>
<accession>A0A126FCB0</accession>
<keyword evidence="2" id="KW-1185">Reference proteome</keyword>
<gene>
    <name evidence="1" type="primary">Orf- 38</name>
</gene>
<evidence type="ECO:0000313" key="1">
    <source>
        <dbReference type="EMBL" id="AKN81036.1"/>
    </source>
</evidence>